<dbReference type="PANTHER" id="PTHR21660">
    <property type="entry name" value="THIOESTERASE SUPERFAMILY MEMBER-RELATED"/>
    <property type="match status" value="1"/>
</dbReference>
<sequence length="138" mass="14638">MTADAVTGFLEEVFPEMNRAGRIFTIDTIEPGRAIVRARTDATHLRPGGTVSGPTLFSLADFAAYVVILGHIGPQALAVTTNLNINFLTRAGPGELVARCRILKLGKRLVVTDCDITADGSDDLIAQASATYSIPPAR</sequence>
<protein>
    <submittedName>
        <fullName evidence="4">Thioesterase</fullName>
    </submittedName>
</protein>
<evidence type="ECO:0000313" key="4">
    <source>
        <dbReference type="EMBL" id="GLK50738.1"/>
    </source>
</evidence>
<comment type="caution">
    <text evidence="4">The sequence shown here is derived from an EMBL/GenBank/DDBJ whole genome shotgun (WGS) entry which is preliminary data.</text>
</comment>
<evidence type="ECO:0000256" key="2">
    <source>
        <dbReference type="ARBA" id="ARBA00022801"/>
    </source>
</evidence>
<dbReference type="Proteomes" id="UP001143486">
    <property type="component" value="Unassembled WGS sequence"/>
</dbReference>
<dbReference type="Gene3D" id="3.10.129.10">
    <property type="entry name" value="Hotdog Thioesterase"/>
    <property type="match status" value="1"/>
</dbReference>
<dbReference type="SUPFAM" id="SSF54637">
    <property type="entry name" value="Thioesterase/thiol ester dehydrase-isomerase"/>
    <property type="match status" value="1"/>
</dbReference>
<dbReference type="NCBIfam" id="TIGR00369">
    <property type="entry name" value="unchar_dom_1"/>
    <property type="match status" value="1"/>
</dbReference>
<dbReference type="GO" id="GO:0047617">
    <property type="term" value="F:fatty acyl-CoA hydrolase activity"/>
    <property type="evidence" value="ECO:0007669"/>
    <property type="project" value="InterPro"/>
</dbReference>
<comment type="similarity">
    <text evidence="1">Belongs to the thioesterase PaaI family.</text>
</comment>
<dbReference type="InterPro" id="IPR029069">
    <property type="entry name" value="HotDog_dom_sf"/>
</dbReference>
<organism evidence="4 5">
    <name type="scientific">Maricaulis virginensis</name>
    <dbReference type="NCBI Taxonomy" id="144022"/>
    <lineage>
        <taxon>Bacteria</taxon>
        <taxon>Pseudomonadati</taxon>
        <taxon>Pseudomonadota</taxon>
        <taxon>Alphaproteobacteria</taxon>
        <taxon>Maricaulales</taxon>
        <taxon>Maricaulaceae</taxon>
        <taxon>Maricaulis</taxon>
    </lineage>
</organism>
<evidence type="ECO:0000313" key="5">
    <source>
        <dbReference type="Proteomes" id="UP001143486"/>
    </source>
</evidence>
<name>A0A9W6IIV1_9PROT</name>
<feature type="domain" description="Thioesterase" evidence="3">
    <location>
        <begin position="48"/>
        <end position="121"/>
    </location>
</feature>
<accession>A0A9W6IIV1</accession>
<evidence type="ECO:0000256" key="1">
    <source>
        <dbReference type="ARBA" id="ARBA00008324"/>
    </source>
</evidence>
<proteinExistence type="inferred from homology"/>
<dbReference type="AlphaFoldDB" id="A0A9W6IIV1"/>
<dbReference type="PANTHER" id="PTHR21660:SF1">
    <property type="entry name" value="ACYL-COENZYME A THIOESTERASE 13"/>
    <property type="match status" value="1"/>
</dbReference>
<reference evidence="4" key="2">
    <citation type="submission" date="2023-01" db="EMBL/GenBank/DDBJ databases">
        <authorList>
            <person name="Sun Q."/>
            <person name="Evtushenko L."/>
        </authorList>
    </citation>
    <scope>NUCLEOTIDE SEQUENCE</scope>
    <source>
        <strain evidence="4">VKM B-1513</strain>
    </source>
</reference>
<keyword evidence="2" id="KW-0378">Hydrolase</keyword>
<evidence type="ECO:0000259" key="3">
    <source>
        <dbReference type="Pfam" id="PF03061"/>
    </source>
</evidence>
<dbReference type="InterPro" id="IPR006683">
    <property type="entry name" value="Thioestr_dom"/>
</dbReference>
<dbReference type="CDD" id="cd03443">
    <property type="entry name" value="PaaI_thioesterase"/>
    <property type="match status" value="1"/>
</dbReference>
<keyword evidence="5" id="KW-1185">Reference proteome</keyword>
<dbReference type="InterPro" id="IPR003736">
    <property type="entry name" value="PAAI_dom"/>
</dbReference>
<dbReference type="InterPro" id="IPR039298">
    <property type="entry name" value="ACOT13"/>
</dbReference>
<dbReference type="EMBL" id="BSFE01000001">
    <property type="protein sequence ID" value="GLK50738.1"/>
    <property type="molecule type" value="Genomic_DNA"/>
</dbReference>
<gene>
    <name evidence="4" type="ORF">GCM10017621_02460</name>
</gene>
<reference evidence="4" key="1">
    <citation type="journal article" date="2014" name="Int. J. Syst. Evol. Microbiol.">
        <title>Complete genome sequence of Corynebacterium casei LMG S-19264T (=DSM 44701T), isolated from a smear-ripened cheese.</title>
        <authorList>
            <consortium name="US DOE Joint Genome Institute (JGI-PGF)"/>
            <person name="Walter F."/>
            <person name="Albersmeier A."/>
            <person name="Kalinowski J."/>
            <person name="Ruckert C."/>
        </authorList>
    </citation>
    <scope>NUCLEOTIDE SEQUENCE</scope>
    <source>
        <strain evidence="4">VKM B-1513</strain>
    </source>
</reference>
<dbReference type="Pfam" id="PF03061">
    <property type="entry name" value="4HBT"/>
    <property type="match status" value="1"/>
</dbReference>